<organism evidence="1 2">
    <name type="scientific">Rubritalea spongiae</name>
    <dbReference type="NCBI Taxonomy" id="430797"/>
    <lineage>
        <taxon>Bacteria</taxon>
        <taxon>Pseudomonadati</taxon>
        <taxon>Verrucomicrobiota</taxon>
        <taxon>Verrucomicrobiia</taxon>
        <taxon>Verrucomicrobiales</taxon>
        <taxon>Rubritaleaceae</taxon>
        <taxon>Rubritalea</taxon>
    </lineage>
</organism>
<keyword evidence="2" id="KW-1185">Reference proteome</keyword>
<name>A0ABW5E404_9BACT</name>
<evidence type="ECO:0000313" key="1">
    <source>
        <dbReference type="EMBL" id="MFD2275159.1"/>
    </source>
</evidence>
<protein>
    <submittedName>
        <fullName evidence="1">DUF1802 family protein</fullName>
    </submittedName>
</protein>
<evidence type="ECO:0000313" key="2">
    <source>
        <dbReference type="Proteomes" id="UP001597297"/>
    </source>
</evidence>
<dbReference type="InterPro" id="IPR014923">
    <property type="entry name" value="DUF1802"/>
</dbReference>
<comment type="caution">
    <text evidence="1">The sequence shown here is derived from an EMBL/GenBank/DDBJ whole genome shotgun (WGS) entry which is preliminary data.</text>
</comment>
<gene>
    <name evidence="1" type="ORF">ACFSQZ_01650</name>
</gene>
<dbReference type="RefSeq" id="WP_377094903.1">
    <property type="nucleotide sequence ID" value="NZ_JBHSJM010000001.1"/>
</dbReference>
<dbReference type="Pfam" id="PF08819">
    <property type="entry name" value="DUF1802"/>
    <property type="match status" value="1"/>
</dbReference>
<dbReference type="EMBL" id="JBHUJC010000003">
    <property type="protein sequence ID" value="MFD2275159.1"/>
    <property type="molecule type" value="Genomic_DNA"/>
</dbReference>
<sequence length="158" mass="18378">MAFKEWFTVCEALGHGVQDLIIRKGGIHEGKGGFEFIHDEFYLFPTLFHKQAEQIQEPARQWMPGTEKKVWDLGETVLIKYRCSVERCELISDWQQVLELVGRHVYAEELLRDRFDWEGKGMDAGCINVAYVRTEVLEKPIELSYSKAHGGCRSWLEI</sequence>
<accession>A0ABW5E404</accession>
<dbReference type="Proteomes" id="UP001597297">
    <property type="component" value="Unassembled WGS sequence"/>
</dbReference>
<proteinExistence type="predicted"/>
<reference evidence="2" key="1">
    <citation type="journal article" date="2019" name="Int. J. Syst. Evol. Microbiol.">
        <title>The Global Catalogue of Microorganisms (GCM) 10K type strain sequencing project: providing services to taxonomists for standard genome sequencing and annotation.</title>
        <authorList>
            <consortium name="The Broad Institute Genomics Platform"/>
            <consortium name="The Broad Institute Genome Sequencing Center for Infectious Disease"/>
            <person name="Wu L."/>
            <person name="Ma J."/>
        </authorList>
    </citation>
    <scope>NUCLEOTIDE SEQUENCE [LARGE SCALE GENOMIC DNA]</scope>
    <source>
        <strain evidence="2">JCM 16545</strain>
    </source>
</reference>